<dbReference type="EMBL" id="AP025292">
    <property type="protein sequence ID" value="BDC99961.1"/>
    <property type="molecule type" value="Genomic_DNA"/>
</dbReference>
<proteinExistence type="predicted"/>
<gene>
    <name evidence="2" type="ORF">PEPS_22420</name>
</gene>
<accession>A0ABM7VG74</accession>
<evidence type="ECO:0000256" key="1">
    <source>
        <dbReference type="SAM" id="SignalP"/>
    </source>
</evidence>
<feature type="chain" id="PRO_5045232195" evidence="1">
    <location>
        <begin position="22"/>
        <end position="316"/>
    </location>
</feature>
<sequence>MCCSTYCLMKFLPNIKLGAMALLVSFALLSCNKDDEDALINAFPVETTVQLYGVCSSPDTLGLPADWDLNMNYRFFVNTLHGGVFDPQTNQFSGVGEGVFNGFKLNFEAPSNKFLIENVTVVADGHLVTENLRSSSSPLFDHYHVNGDISLSGMDRETFAKRGELTELEMWANVTNNSNVVFEEELLDQYWGTVEQRLTVFPNGMHTYFNGSSLSVEAMVYNNMVYVGLGVPMSDENGSKMVTLSIEYQTADGYWNRISNWAEYASFELKSYSGLNSWVISDIQRYQAQNSAVRLKALIDDEEVIVDVPNILHIGA</sequence>
<feature type="signal peptide" evidence="1">
    <location>
        <begin position="1"/>
        <end position="21"/>
    </location>
</feature>
<evidence type="ECO:0000313" key="3">
    <source>
        <dbReference type="Proteomes" id="UP001354989"/>
    </source>
</evidence>
<organism evidence="2 3">
    <name type="scientific">Persicobacter psychrovividus</name>
    <dbReference type="NCBI Taxonomy" id="387638"/>
    <lineage>
        <taxon>Bacteria</taxon>
        <taxon>Pseudomonadati</taxon>
        <taxon>Bacteroidota</taxon>
        <taxon>Cytophagia</taxon>
        <taxon>Cytophagales</taxon>
        <taxon>Persicobacteraceae</taxon>
        <taxon>Persicobacter</taxon>
    </lineage>
</organism>
<dbReference type="Proteomes" id="UP001354989">
    <property type="component" value="Chromosome"/>
</dbReference>
<reference evidence="2 3" key="1">
    <citation type="submission" date="2021-12" db="EMBL/GenBank/DDBJ databases">
        <title>Genome sequencing of bacteria with rrn-lacking chromosome and rrn-plasmid.</title>
        <authorList>
            <person name="Anda M."/>
            <person name="Iwasaki W."/>
        </authorList>
    </citation>
    <scope>NUCLEOTIDE SEQUENCE [LARGE SCALE GENOMIC DNA]</scope>
    <source>
        <strain evidence="2 3">NBRC 101262</strain>
    </source>
</reference>
<protein>
    <submittedName>
        <fullName evidence="2">Uncharacterized protein</fullName>
    </submittedName>
</protein>
<name>A0ABM7VG74_9BACT</name>
<evidence type="ECO:0000313" key="2">
    <source>
        <dbReference type="EMBL" id="BDC99961.1"/>
    </source>
</evidence>
<keyword evidence="3" id="KW-1185">Reference proteome</keyword>
<keyword evidence="1" id="KW-0732">Signal</keyword>